<dbReference type="GO" id="GO:0016012">
    <property type="term" value="C:sarcoglycan complex"/>
    <property type="evidence" value="ECO:0007669"/>
    <property type="project" value="InterPro"/>
</dbReference>
<protein>
    <submittedName>
        <fullName evidence="5">Epsilon-sarcoglycan</fullName>
    </submittedName>
</protein>
<dbReference type="Proteomes" id="UP000440578">
    <property type="component" value="Unassembled WGS sequence"/>
</dbReference>
<dbReference type="PANTHER" id="PTHR10132:SF14">
    <property type="entry name" value="SARCOGLYCAN ALPHA, ISOFORM C"/>
    <property type="match status" value="1"/>
</dbReference>
<feature type="domain" description="Sarcoglycan alpha/epsilon N-terminal" evidence="3">
    <location>
        <begin position="31"/>
        <end position="119"/>
    </location>
</feature>
<gene>
    <name evidence="5" type="primary">SGCE</name>
    <name evidence="5" type="ORF">FJT64_019422</name>
</gene>
<comment type="caution">
    <text evidence="5">The sequence shown here is derived from an EMBL/GenBank/DDBJ whole genome shotgun (WGS) entry which is preliminary data.</text>
</comment>
<evidence type="ECO:0000259" key="3">
    <source>
        <dbReference type="Pfam" id="PF05510"/>
    </source>
</evidence>
<dbReference type="EMBL" id="VIIS01000399">
    <property type="protein sequence ID" value="KAF0309466.1"/>
    <property type="molecule type" value="Genomic_DNA"/>
</dbReference>
<evidence type="ECO:0000313" key="5">
    <source>
        <dbReference type="EMBL" id="KAF0309466.1"/>
    </source>
</evidence>
<dbReference type="AlphaFoldDB" id="A0A6A4WPS4"/>
<dbReference type="Pfam" id="PF05510">
    <property type="entry name" value="Sarcoglycan_2"/>
    <property type="match status" value="1"/>
</dbReference>
<proteinExistence type="predicted"/>
<dbReference type="InterPro" id="IPR008908">
    <property type="entry name" value="Sarcoglycan_alpha/epsilon"/>
</dbReference>
<organism evidence="5 6">
    <name type="scientific">Amphibalanus amphitrite</name>
    <name type="common">Striped barnacle</name>
    <name type="synonym">Balanus amphitrite</name>
    <dbReference type="NCBI Taxonomy" id="1232801"/>
    <lineage>
        <taxon>Eukaryota</taxon>
        <taxon>Metazoa</taxon>
        <taxon>Ecdysozoa</taxon>
        <taxon>Arthropoda</taxon>
        <taxon>Crustacea</taxon>
        <taxon>Multicrustacea</taxon>
        <taxon>Cirripedia</taxon>
        <taxon>Thoracica</taxon>
        <taxon>Thoracicalcarea</taxon>
        <taxon>Balanomorpha</taxon>
        <taxon>Balanoidea</taxon>
        <taxon>Balanidae</taxon>
        <taxon>Amphibalaninae</taxon>
        <taxon>Amphibalanus</taxon>
    </lineage>
</organism>
<evidence type="ECO:0000313" key="6">
    <source>
        <dbReference type="Proteomes" id="UP000440578"/>
    </source>
</evidence>
<feature type="chain" id="PRO_5025426702" evidence="2">
    <location>
        <begin position="18"/>
        <end position="462"/>
    </location>
</feature>
<evidence type="ECO:0000256" key="2">
    <source>
        <dbReference type="SAM" id="SignalP"/>
    </source>
</evidence>
<sequence>MMKLLVALLWLAAAVQCEELQESLDHTTVLAKHGEVFSIILNSSLLSGAADNRANDTLRFSPSLLGAPDLPHWLSYGYSEQLRCGVVYGVPPAHLDEFRLEIIVTNLRTYQTSRREVHVLVSDSAESLRHEVQLKINNMDPVDLLFDSSGGSSSRKQPRNASNIEKLQEIFQQVLWPAAGADVRLTWLSVAGPGPVVPRPGAHLGTLLRLASGAPFSPQLRFLQQEVRPLWARVPCPRNFKRSKFERHFRERDFKMDWCQFKLFKSGELALPVDEPAPTAAPPPAPPSLADVLPLPARVAVPARSYVSDFLTTIGIPLLVALLLCATLTCIMCCQGEHLETDSDGEFFDNVFSVFVRRRPAEIQMVQYPGGSSSLPRGVSLPRSQTSTLRRAALRDVSPRLAEQSEYEPSSRREASLLRDVSPRLTPYREPLSPEDSVPATPDSERHAQRQPPPYRSLSRRS</sequence>
<feature type="signal peptide" evidence="2">
    <location>
        <begin position="1"/>
        <end position="17"/>
    </location>
</feature>
<dbReference type="PANTHER" id="PTHR10132">
    <property type="entry name" value="ALPHA-/EPSILON-SARCOGLYCAN FAMILY MEMBER"/>
    <property type="match status" value="1"/>
</dbReference>
<evidence type="ECO:0000259" key="4">
    <source>
        <dbReference type="Pfam" id="PF20989"/>
    </source>
</evidence>
<dbReference type="InterPro" id="IPR048347">
    <property type="entry name" value="Sarcoglycan_C"/>
</dbReference>
<feature type="region of interest" description="Disordered" evidence="1">
    <location>
        <begin position="367"/>
        <end position="462"/>
    </location>
</feature>
<accession>A0A6A4WPS4</accession>
<evidence type="ECO:0000256" key="1">
    <source>
        <dbReference type="SAM" id="MobiDB-lite"/>
    </source>
</evidence>
<keyword evidence="6" id="KW-1185">Reference proteome</keyword>
<keyword evidence="2" id="KW-0732">Signal</keyword>
<feature type="domain" description="Sarcoglycan alpha/epsilon second" evidence="4">
    <location>
        <begin position="129"/>
        <end position="263"/>
    </location>
</feature>
<dbReference type="OrthoDB" id="10019906at2759"/>
<dbReference type="InterPro" id="IPR048346">
    <property type="entry name" value="Sarcoglycan_N"/>
</dbReference>
<dbReference type="Pfam" id="PF20989">
    <property type="entry name" value="Sarcoglycan_2_C"/>
    <property type="match status" value="1"/>
</dbReference>
<reference evidence="5 6" key="1">
    <citation type="submission" date="2019-07" db="EMBL/GenBank/DDBJ databases">
        <title>Draft genome assembly of a fouling barnacle, Amphibalanus amphitrite (Darwin, 1854): The first reference genome for Thecostraca.</title>
        <authorList>
            <person name="Kim W."/>
        </authorList>
    </citation>
    <scope>NUCLEOTIDE SEQUENCE [LARGE SCALE GENOMIC DNA]</scope>
    <source>
        <strain evidence="5">SNU_AA5</strain>
        <tissue evidence="5">Soma without cirri and trophi</tissue>
    </source>
</reference>
<name>A0A6A4WPS4_AMPAM</name>